<organism evidence="5">
    <name type="scientific">Micromonas pusilla (strain CCMP1545)</name>
    <name type="common">Picoplanktonic green alga</name>
    <dbReference type="NCBI Taxonomy" id="564608"/>
    <lineage>
        <taxon>Eukaryota</taxon>
        <taxon>Viridiplantae</taxon>
        <taxon>Chlorophyta</taxon>
        <taxon>Mamiellophyceae</taxon>
        <taxon>Mamiellales</taxon>
        <taxon>Mamiellaceae</taxon>
        <taxon>Micromonas</taxon>
    </lineage>
</organism>
<feature type="chain" id="PRO_5002912138" evidence="3">
    <location>
        <begin position="31"/>
        <end position="352"/>
    </location>
</feature>
<dbReference type="AlphaFoldDB" id="C1MXC9"/>
<feature type="region of interest" description="Disordered" evidence="2">
    <location>
        <begin position="32"/>
        <end position="144"/>
    </location>
</feature>
<dbReference type="GeneID" id="9686109"/>
<evidence type="ECO:0000256" key="2">
    <source>
        <dbReference type="SAM" id="MobiDB-lite"/>
    </source>
</evidence>
<keyword evidence="1" id="KW-0175">Coiled coil</keyword>
<feature type="compositionally biased region" description="Low complexity" evidence="2">
    <location>
        <begin position="49"/>
        <end position="134"/>
    </location>
</feature>
<proteinExistence type="predicted"/>
<evidence type="ECO:0000313" key="5">
    <source>
        <dbReference type="Proteomes" id="UP000001876"/>
    </source>
</evidence>
<keyword evidence="5" id="KW-1185">Reference proteome</keyword>
<dbReference type="Proteomes" id="UP000001876">
    <property type="component" value="Unassembled WGS sequence"/>
</dbReference>
<reference evidence="4 5" key="1">
    <citation type="journal article" date="2009" name="Science">
        <title>Green evolution and dynamic adaptations revealed by genomes of the marine picoeukaryotes Micromonas.</title>
        <authorList>
            <person name="Worden A.Z."/>
            <person name="Lee J.H."/>
            <person name="Mock T."/>
            <person name="Rouze P."/>
            <person name="Simmons M.P."/>
            <person name="Aerts A.L."/>
            <person name="Allen A.E."/>
            <person name="Cuvelier M.L."/>
            <person name="Derelle E."/>
            <person name="Everett M.V."/>
            <person name="Foulon E."/>
            <person name="Grimwood J."/>
            <person name="Gundlach H."/>
            <person name="Henrissat B."/>
            <person name="Napoli C."/>
            <person name="McDonald S.M."/>
            <person name="Parker M.S."/>
            <person name="Rombauts S."/>
            <person name="Salamov A."/>
            <person name="Von Dassow P."/>
            <person name="Badger J.H."/>
            <person name="Coutinho P.M."/>
            <person name="Demir E."/>
            <person name="Dubchak I."/>
            <person name="Gentemann C."/>
            <person name="Eikrem W."/>
            <person name="Gready J.E."/>
            <person name="John U."/>
            <person name="Lanier W."/>
            <person name="Lindquist E.A."/>
            <person name="Lucas S."/>
            <person name="Mayer K.F."/>
            <person name="Moreau H."/>
            <person name="Not F."/>
            <person name="Otillar R."/>
            <person name="Panaud O."/>
            <person name="Pangilinan J."/>
            <person name="Paulsen I."/>
            <person name="Piegu B."/>
            <person name="Poliakov A."/>
            <person name="Robbens S."/>
            <person name="Schmutz J."/>
            <person name="Toulza E."/>
            <person name="Wyss T."/>
            <person name="Zelensky A."/>
            <person name="Zhou K."/>
            <person name="Armbrust E.V."/>
            <person name="Bhattacharya D."/>
            <person name="Goodenough U.W."/>
            <person name="Van de Peer Y."/>
            <person name="Grigoriev I.V."/>
        </authorList>
    </citation>
    <scope>NUCLEOTIDE SEQUENCE [LARGE SCALE GENOMIC DNA]</scope>
    <source>
        <strain evidence="4 5">CCMP1545</strain>
    </source>
</reference>
<feature type="region of interest" description="Disordered" evidence="2">
    <location>
        <begin position="332"/>
        <end position="352"/>
    </location>
</feature>
<dbReference type="RefSeq" id="XP_003060373.1">
    <property type="nucleotide sequence ID" value="XM_003060327.1"/>
</dbReference>
<evidence type="ECO:0000256" key="3">
    <source>
        <dbReference type="SAM" id="SignalP"/>
    </source>
</evidence>
<dbReference type="PROSITE" id="PS51318">
    <property type="entry name" value="TAT"/>
    <property type="match status" value="1"/>
</dbReference>
<name>C1MXC9_MICPC</name>
<evidence type="ECO:0000313" key="4">
    <source>
        <dbReference type="EMBL" id="EEH55142.1"/>
    </source>
</evidence>
<feature type="signal peptide" evidence="3">
    <location>
        <begin position="1"/>
        <end position="30"/>
    </location>
</feature>
<dbReference type="EMBL" id="GG663742">
    <property type="protein sequence ID" value="EEH55142.1"/>
    <property type="molecule type" value="Genomic_DNA"/>
</dbReference>
<sequence length="352" mass="36208">MMRARDRRASLALALALVLALAAAPDAALAQTSRGSVGRGGGGGGGGPRAATARTSYPTTRGAAAARGGPRVRAPTPTPTTVSRTPAPTTRGGPRAVRTTPTPTPRATTTTTTRGAPRTVQQQPSTTTTTTREQPVPRPSTTRAPETILNRQQGQIDDLTQRLESLRRDRGDVVNDYFDGGVVDGYRAGFADGFYDDYGGFGGFGGFGVGVTFPDPCCLSGFATSSAYCNVGWGGGVGLGNVGGVVSGVGGLFNLPCCVDGGPYVCTQAAVLAQPYEQRTYPEPCCDTGYAIRGETCGDRFDAASGAAFPCCVAGGAWTCAGPKTTEAQREVTGFESATQPQPPLREVQRPS</sequence>
<dbReference type="InterPro" id="IPR006311">
    <property type="entry name" value="TAT_signal"/>
</dbReference>
<feature type="compositionally biased region" description="Gly residues" evidence="2">
    <location>
        <begin position="37"/>
        <end position="48"/>
    </location>
</feature>
<gene>
    <name evidence="4" type="ORF">MICPUCDRAFT_60108</name>
</gene>
<keyword evidence="3" id="KW-0732">Signal</keyword>
<accession>C1MXC9</accession>
<evidence type="ECO:0000256" key="1">
    <source>
        <dbReference type="SAM" id="Coils"/>
    </source>
</evidence>
<protein>
    <submittedName>
        <fullName evidence="4">Predicted protein</fullName>
    </submittedName>
</protein>
<dbReference type="KEGG" id="mpp:MICPUCDRAFT_60108"/>
<feature type="coiled-coil region" evidence="1">
    <location>
        <begin position="149"/>
        <end position="176"/>
    </location>
</feature>